<evidence type="ECO:0000259" key="5">
    <source>
        <dbReference type="SMART" id="SM01144"/>
    </source>
</evidence>
<evidence type="ECO:0000256" key="3">
    <source>
        <dbReference type="ARBA" id="ARBA00022691"/>
    </source>
</evidence>
<evidence type="ECO:0000256" key="4">
    <source>
        <dbReference type="ARBA" id="ARBA00022694"/>
    </source>
</evidence>
<sequence length="226" mass="25731">MLPHALHLLRQQRLAISRRPFNARGGKMQRCDRCMLREIYCICGVSHRTPCNAAVLLLMYDDEILKPSNTGRLIADVIADTSGYIWARNEPNEELLAKISDPQYQPFLVFPDEYAKPEQPVVHQVAVAAGKTPLFILIDGSWREARKIFSKSPYLHHLPMLSICPKTLSRYQMRVAAKENHLATAEVAAMVLELADCPHAADALNERFDLFKERYLAGKMSREPKF</sequence>
<dbReference type="EC" id="2.5.1.25" evidence="1"/>
<dbReference type="Proteomes" id="UP000838672">
    <property type="component" value="Unassembled WGS sequence"/>
</dbReference>
<keyword evidence="2" id="KW-0808">Transferase</keyword>
<organism evidence="6 7">
    <name type="scientific">Vibrio stylophorae</name>
    <dbReference type="NCBI Taxonomy" id="659351"/>
    <lineage>
        <taxon>Bacteria</taxon>
        <taxon>Pseudomonadati</taxon>
        <taxon>Pseudomonadota</taxon>
        <taxon>Gammaproteobacteria</taxon>
        <taxon>Vibrionales</taxon>
        <taxon>Vibrionaceae</taxon>
        <taxon>Vibrio</taxon>
    </lineage>
</organism>
<dbReference type="SMART" id="SM01144">
    <property type="entry name" value="DTW"/>
    <property type="match status" value="1"/>
</dbReference>
<dbReference type="RefSeq" id="WP_237466096.1">
    <property type="nucleotide sequence ID" value="NZ_CAKLDI010000001.1"/>
</dbReference>
<reference evidence="6" key="1">
    <citation type="submission" date="2021-11" db="EMBL/GenBank/DDBJ databases">
        <authorList>
            <person name="Rodrigo-Torres L."/>
            <person name="Arahal R. D."/>
            <person name="Lucena T."/>
        </authorList>
    </citation>
    <scope>NUCLEOTIDE SEQUENCE</scope>
    <source>
        <strain evidence="6">CECT 7929</strain>
    </source>
</reference>
<gene>
    <name evidence="6" type="ORF">VST7929_01540</name>
</gene>
<keyword evidence="4" id="KW-0819">tRNA processing</keyword>
<evidence type="ECO:0000313" key="6">
    <source>
        <dbReference type="EMBL" id="CAH0533669.1"/>
    </source>
</evidence>
<dbReference type="PANTHER" id="PTHR21392:SF1">
    <property type="entry name" value="TRNA-URIDINE AMINOCARBOXYPROPYLTRANSFERASE"/>
    <property type="match status" value="1"/>
</dbReference>
<keyword evidence="7" id="KW-1185">Reference proteome</keyword>
<evidence type="ECO:0000313" key="7">
    <source>
        <dbReference type="Proteomes" id="UP000838672"/>
    </source>
</evidence>
<name>A0ABM8ZTM2_9VIBR</name>
<dbReference type="InterPro" id="IPR039262">
    <property type="entry name" value="DTWD2/TAPT"/>
</dbReference>
<feature type="domain" description="DTW" evidence="5">
    <location>
        <begin position="27"/>
        <end position="220"/>
    </location>
</feature>
<comment type="caution">
    <text evidence="6">The sequence shown here is derived from an EMBL/GenBank/DDBJ whole genome shotgun (WGS) entry which is preliminary data.</text>
</comment>
<proteinExistence type="predicted"/>
<accession>A0ABM8ZTM2</accession>
<evidence type="ECO:0000256" key="2">
    <source>
        <dbReference type="ARBA" id="ARBA00022679"/>
    </source>
</evidence>
<evidence type="ECO:0000256" key="1">
    <source>
        <dbReference type="ARBA" id="ARBA00012386"/>
    </source>
</evidence>
<keyword evidence="3" id="KW-0949">S-adenosyl-L-methionine</keyword>
<dbReference type="PANTHER" id="PTHR21392">
    <property type="entry name" value="TRNA-URIDINE AMINOCARBOXYPROPYLTRANSFERASE 2"/>
    <property type="match status" value="1"/>
</dbReference>
<protein>
    <recommendedName>
        <fullName evidence="1">tRNA-uridine aminocarboxypropyltransferase</fullName>
        <ecNumber evidence="1">2.5.1.25</ecNumber>
    </recommendedName>
</protein>
<dbReference type="InterPro" id="IPR005636">
    <property type="entry name" value="DTW"/>
</dbReference>
<dbReference type="Pfam" id="PF03942">
    <property type="entry name" value="DTW"/>
    <property type="match status" value="1"/>
</dbReference>
<dbReference type="EMBL" id="CAKLDI010000001">
    <property type="protein sequence ID" value="CAH0533669.1"/>
    <property type="molecule type" value="Genomic_DNA"/>
</dbReference>